<evidence type="ECO:0000313" key="1">
    <source>
        <dbReference type="EMBL" id="GBG11325.1"/>
    </source>
</evidence>
<protein>
    <submittedName>
        <fullName evidence="1">Uncharacterized protein</fullName>
    </submittedName>
</protein>
<comment type="caution">
    <text evidence="1">The sequence shown here is derived from an EMBL/GenBank/DDBJ whole genome shotgun (WGS) entry which is preliminary data.</text>
</comment>
<dbReference type="Proteomes" id="UP000245202">
    <property type="component" value="Unassembled WGS sequence"/>
</dbReference>
<keyword evidence="2" id="KW-1185">Reference proteome</keyword>
<dbReference type="EMBL" id="BDQX01000394">
    <property type="protein sequence ID" value="GBG11325.1"/>
    <property type="molecule type" value="Genomic_DNA"/>
</dbReference>
<dbReference type="AlphaFoldDB" id="A0A2R5EYY2"/>
<accession>A0A2R5EYY2</accession>
<reference evidence="1 2" key="1">
    <citation type="submission" date="2017-08" db="EMBL/GenBank/DDBJ databases">
        <title>Substantial Increase in Enzyme Production by Combined Drug-Resistance Mutations in Paenibacillus agaridevorans.</title>
        <authorList>
            <person name="Tanaka Y."/>
            <person name="Funane K."/>
            <person name="Hosaka T."/>
            <person name="Shiwa Y."/>
            <person name="Fujita N."/>
            <person name="Miyazaki T."/>
            <person name="Yoshikawa H."/>
            <person name="Murakami K."/>
            <person name="Kasahara K."/>
            <person name="Inaoka T."/>
            <person name="Hiraga Y."/>
            <person name="Ochi K."/>
        </authorList>
    </citation>
    <scope>NUCLEOTIDE SEQUENCE [LARGE SCALE GENOMIC DNA]</scope>
    <source>
        <strain evidence="1 2">T-3040</strain>
    </source>
</reference>
<evidence type="ECO:0000313" key="2">
    <source>
        <dbReference type="Proteomes" id="UP000245202"/>
    </source>
</evidence>
<proteinExistence type="predicted"/>
<name>A0A2R5EYY2_9BACL</name>
<gene>
    <name evidence="1" type="ORF">PAT3040_06126</name>
</gene>
<organism evidence="1 2">
    <name type="scientific">Paenibacillus agaridevorans</name>
    <dbReference type="NCBI Taxonomy" id="171404"/>
    <lineage>
        <taxon>Bacteria</taxon>
        <taxon>Bacillati</taxon>
        <taxon>Bacillota</taxon>
        <taxon>Bacilli</taxon>
        <taxon>Bacillales</taxon>
        <taxon>Paenibacillaceae</taxon>
        <taxon>Paenibacillus</taxon>
    </lineage>
</organism>
<sequence>MTNPCFRKWSQCCLAIATPGVDEAFVSHKIGATVKDIGQATGADAAIDFNFADTDNGVPIGRVIVEGKTVNSDSPKTKARDELYMLPDGAWHIGKAPANAVHAVQGSPHILMDGTSSTTESVKRDQLSDSSWKGKNYRVTGLRLTVGLYRPRERSTRSMWTHERELCSHRAVRMQ</sequence>